<dbReference type="EMBL" id="BORQ01000002">
    <property type="protein sequence ID" value="GIO30773.1"/>
    <property type="molecule type" value="Genomic_DNA"/>
</dbReference>
<keyword evidence="2" id="KW-1185">Reference proteome</keyword>
<accession>A0A919XG34</accession>
<organism evidence="1 2">
    <name type="scientific">Paenibacillus albilobatus</name>
    <dbReference type="NCBI Taxonomy" id="2716884"/>
    <lineage>
        <taxon>Bacteria</taxon>
        <taxon>Bacillati</taxon>
        <taxon>Bacillota</taxon>
        <taxon>Bacilli</taxon>
        <taxon>Bacillales</taxon>
        <taxon>Paenibacillaceae</taxon>
        <taxon>Paenibacillus</taxon>
    </lineage>
</organism>
<dbReference type="Proteomes" id="UP000679779">
    <property type="component" value="Unassembled WGS sequence"/>
</dbReference>
<reference evidence="1" key="1">
    <citation type="submission" date="2021-03" db="EMBL/GenBank/DDBJ databases">
        <title>Antimicrobial resistance genes in bacteria isolated from Japanese honey, and their potential for conferring macrolide and lincosamide resistance in the American foulbrood pathogen Paenibacillus larvae.</title>
        <authorList>
            <person name="Okamoto M."/>
            <person name="Kumagai M."/>
            <person name="Kanamori H."/>
            <person name="Takamatsu D."/>
        </authorList>
    </citation>
    <scope>NUCLEOTIDE SEQUENCE</scope>
    <source>
        <strain evidence="1">J2TS6</strain>
    </source>
</reference>
<evidence type="ECO:0000313" key="1">
    <source>
        <dbReference type="EMBL" id="GIO30773.1"/>
    </source>
</evidence>
<name>A0A919XG34_9BACL</name>
<comment type="caution">
    <text evidence="1">The sequence shown here is derived from an EMBL/GenBank/DDBJ whole genome shotgun (WGS) entry which is preliminary data.</text>
</comment>
<dbReference type="RefSeq" id="WP_201452135.1">
    <property type="nucleotide sequence ID" value="NZ_BORQ01000002.1"/>
</dbReference>
<protein>
    <submittedName>
        <fullName evidence="1">Uncharacterized protein</fullName>
    </submittedName>
</protein>
<dbReference type="AlphaFoldDB" id="A0A919XG34"/>
<gene>
    <name evidence="1" type="ORF">J2TS6_19140</name>
</gene>
<evidence type="ECO:0000313" key="2">
    <source>
        <dbReference type="Proteomes" id="UP000679779"/>
    </source>
</evidence>
<proteinExistence type="predicted"/>
<sequence length="81" mass="8852">MTMEIKAAFKALQETVEAQAKRIAILEGTAKMADIPTWAVDACVAAKRAGAVDTTAGGSYDFYRLITVMYRRGFFDTKQVA</sequence>